<dbReference type="InterPro" id="IPR016181">
    <property type="entry name" value="Acyl_CoA_acyltransferase"/>
</dbReference>
<dbReference type="PANTHER" id="PTHR43415">
    <property type="entry name" value="SPERMIDINE N(1)-ACETYLTRANSFERASE"/>
    <property type="match status" value="1"/>
</dbReference>
<name>A0AAU7UAG5_9DEIO</name>
<gene>
    <name evidence="2" type="ORF">ABOD76_16765</name>
</gene>
<dbReference type="RefSeq" id="WP_350243113.1">
    <property type="nucleotide sequence ID" value="NZ_CP158299.1"/>
</dbReference>
<feature type="domain" description="N-acetyltransferase" evidence="1">
    <location>
        <begin position="12"/>
        <end position="176"/>
    </location>
</feature>
<sequence length="193" mass="21907">MTLHPVIVGDDVVLARLRAEDVPAIARYFQNLELTTYLSGSGMSYSLEDEQAWFAEISRSRADRIIFGIYEPEGRIVGAVELRDIRQPHGTAELGIALYDPHVWGRGYGSQAVQLIAAYGMFHLNLHNILLKVYAFNERGIRAYRRVGFQEIGRRRGAVLLGGQRHDQVFMELLAEQVDVSRLRAQIQQLNVR</sequence>
<proteinExistence type="predicted"/>
<dbReference type="EMBL" id="CP158299">
    <property type="protein sequence ID" value="XBV85076.1"/>
    <property type="molecule type" value="Genomic_DNA"/>
</dbReference>
<dbReference type="SUPFAM" id="SSF55729">
    <property type="entry name" value="Acyl-CoA N-acyltransferases (Nat)"/>
    <property type="match status" value="1"/>
</dbReference>
<protein>
    <submittedName>
        <fullName evidence="2">GNAT family protein</fullName>
        <ecNumber evidence="2">2.-.-.-</ecNumber>
    </submittedName>
</protein>
<reference evidence="2" key="1">
    <citation type="submission" date="2024-06" db="EMBL/GenBank/DDBJ databases">
        <title>Draft Genome Sequence of Deinococcus sonorensis Type Strain KR-87, a Biofilm Producing Representative of the Genus Deinococcus.</title>
        <authorList>
            <person name="Boren L.S."/>
            <person name="Grosso R.A."/>
            <person name="Hugenberg-Cox A.N."/>
            <person name="Hill J.T.E."/>
            <person name="Albert C.M."/>
            <person name="Tuohy J.M."/>
        </authorList>
    </citation>
    <scope>NUCLEOTIDE SEQUENCE</scope>
    <source>
        <strain evidence="2">KR-87</strain>
    </source>
</reference>
<accession>A0AAU7UAG5</accession>
<dbReference type="Gene3D" id="3.40.630.30">
    <property type="match status" value="1"/>
</dbReference>
<dbReference type="EC" id="2.-.-.-" evidence="2"/>
<evidence type="ECO:0000259" key="1">
    <source>
        <dbReference type="PROSITE" id="PS51186"/>
    </source>
</evidence>
<dbReference type="PROSITE" id="PS51186">
    <property type="entry name" value="GNAT"/>
    <property type="match status" value="1"/>
</dbReference>
<dbReference type="KEGG" id="dsc:ABOD76_16765"/>
<dbReference type="AlphaFoldDB" id="A0AAU7UAG5"/>
<keyword evidence="2" id="KW-0808">Transferase</keyword>
<organism evidence="2">
    <name type="scientific">Deinococcus sonorensis KR-87</name>
    <dbReference type="NCBI Taxonomy" id="694439"/>
    <lineage>
        <taxon>Bacteria</taxon>
        <taxon>Thermotogati</taxon>
        <taxon>Deinococcota</taxon>
        <taxon>Deinococci</taxon>
        <taxon>Deinococcales</taxon>
        <taxon>Deinococcaceae</taxon>
        <taxon>Deinococcus</taxon>
    </lineage>
</organism>
<dbReference type="InterPro" id="IPR000182">
    <property type="entry name" value="GNAT_dom"/>
</dbReference>
<dbReference type="Pfam" id="PF13302">
    <property type="entry name" value="Acetyltransf_3"/>
    <property type="match status" value="1"/>
</dbReference>
<evidence type="ECO:0000313" key="2">
    <source>
        <dbReference type="EMBL" id="XBV85076.1"/>
    </source>
</evidence>
<dbReference type="GO" id="GO:0016747">
    <property type="term" value="F:acyltransferase activity, transferring groups other than amino-acyl groups"/>
    <property type="evidence" value="ECO:0007669"/>
    <property type="project" value="InterPro"/>
</dbReference>
<dbReference type="PANTHER" id="PTHR43415:SF3">
    <property type="entry name" value="GNAT-FAMILY ACETYLTRANSFERASE"/>
    <property type="match status" value="1"/>
</dbReference>